<dbReference type="PANTHER" id="PTHR47863:SF5">
    <property type="entry name" value="HOMEODOMAIN-LIKE PROTEIN WITH RING_FYVE_PHD-TYPE ZINC FINGER DOMAIN-CONTAINING PROTEIN-RELATED"/>
    <property type="match status" value="1"/>
</dbReference>
<protein>
    <recommendedName>
        <fullName evidence="5">Myb-like domain-containing protein</fullName>
    </recommendedName>
</protein>
<keyword evidence="2" id="KW-0863">Zinc-finger</keyword>
<dbReference type="CDD" id="cd11660">
    <property type="entry name" value="SANT_TRF"/>
    <property type="match status" value="1"/>
</dbReference>
<dbReference type="PROSITE" id="PS50090">
    <property type="entry name" value="MYB_LIKE"/>
    <property type="match status" value="1"/>
</dbReference>
<keyword evidence="7" id="KW-1185">Reference proteome</keyword>
<dbReference type="InterPro" id="IPR001965">
    <property type="entry name" value="Znf_PHD"/>
</dbReference>
<dbReference type="CDD" id="cd15489">
    <property type="entry name" value="PHD_SF"/>
    <property type="match status" value="1"/>
</dbReference>
<dbReference type="SMART" id="SM00249">
    <property type="entry name" value="PHD"/>
    <property type="match status" value="1"/>
</dbReference>
<dbReference type="GO" id="GO:0008270">
    <property type="term" value="F:zinc ion binding"/>
    <property type="evidence" value="ECO:0007669"/>
    <property type="project" value="UniProtKB-KW"/>
</dbReference>
<evidence type="ECO:0000256" key="2">
    <source>
        <dbReference type="ARBA" id="ARBA00022771"/>
    </source>
</evidence>
<sequence>MRTKTIGKRKRVSSSTAPSFPDIHRRPDEKNDTVFDTDGDDDNSTPHRPEPEPALEPLDFLDKTICIICNNRGEERVLVCTQSGCPVTVHASCIGSEPSFDDASGNFYCPYCYYKRTVDTCQKLRQNAMIAKKALSRFLDKNEPPPNARAASPVQGSANPVQDTPGTEGLQKEEEEERLIEETESEEDQDEVEVSETGSSWNETDDSESVAVFMRKRMDKKKKKKEEERQSKRYPVQVWVIHQIICSVVVMKMVGNCGCRLEFETMHIAATATTTEIMKRPSVNSKRKRLLWTDEEEKALKAGVLMFSKGNKNIPWRKILEFGVRVFDKTRVPADLKDKWKNIISKEGRISIIAIFMICDKQIFRPLFHYLFYIYALEILRSLLASGFY</sequence>
<evidence type="ECO:0000313" key="6">
    <source>
        <dbReference type="EMBL" id="KAK7316551.1"/>
    </source>
</evidence>
<evidence type="ECO:0000259" key="5">
    <source>
        <dbReference type="PROSITE" id="PS50090"/>
    </source>
</evidence>
<dbReference type="PROSITE" id="PS01359">
    <property type="entry name" value="ZF_PHD_1"/>
    <property type="match status" value="1"/>
</dbReference>
<gene>
    <name evidence="6" type="ORF">RJT34_00103</name>
</gene>
<reference evidence="6 7" key="1">
    <citation type="submission" date="2024-01" db="EMBL/GenBank/DDBJ databases">
        <title>The genomes of 5 underutilized Papilionoideae crops provide insights into root nodulation and disease resistance.</title>
        <authorList>
            <person name="Yuan L."/>
        </authorList>
    </citation>
    <scope>NUCLEOTIDE SEQUENCE [LARGE SCALE GENOMIC DNA]</scope>
    <source>
        <strain evidence="6">LY-2023</strain>
        <tissue evidence="6">Leaf</tissue>
    </source>
</reference>
<feature type="compositionally biased region" description="Basic and acidic residues" evidence="4">
    <location>
        <begin position="22"/>
        <end position="33"/>
    </location>
</feature>
<dbReference type="InterPro" id="IPR013083">
    <property type="entry name" value="Znf_RING/FYVE/PHD"/>
</dbReference>
<evidence type="ECO:0000313" key="7">
    <source>
        <dbReference type="Proteomes" id="UP001359559"/>
    </source>
</evidence>
<feature type="region of interest" description="Disordered" evidence="4">
    <location>
        <begin position="139"/>
        <end position="212"/>
    </location>
</feature>
<evidence type="ECO:0000256" key="1">
    <source>
        <dbReference type="ARBA" id="ARBA00022723"/>
    </source>
</evidence>
<keyword evidence="1" id="KW-0479">Metal-binding</keyword>
<evidence type="ECO:0000256" key="4">
    <source>
        <dbReference type="SAM" id="MobiDB-lite"/>
    </source>
</evidence>
<dbReference type="InterPro" id="IPR009057">
    <property type="entry name" value="Homeodomain-like_sf"/>
</dbReference>
<dbReference type="EMBL" id="JAYKXN010000001">
    <property type="protein sequence ID" value="KAK7316551.1"/>
    <property type="molecule type" value="Genomic_DNA"/>
</dbReference>
<dbReference type="InterPro" id="IPR019786">
    <property type="entry name" value="Zinc_finger_PHD-type_CS"/>
</dbReference>
<feature type="compositionally biased region" description="Basic residues" evidence="4">
    <location>
        <begin position="1"/>
        <end position="12"/>
    </location>
</feature>
<dbReference type="InterPro" id="IPR001005">
    <property type="entry name" value="SANT/Myb"/>
</dbReference>
<dbReference type="AlphaFoldDB" id="A0AAN9PZ42"/>
<dbReference type="SUPFAM" id="SSF46689">
    <property type="entry name" value="Homeodomain-like"/>
    <property type="match status" value="1"/>
</dbReference>
<feature type="compositionally biased region" description="Acidic residues" evidence="4">
    <location>
        <begin position="173"/>
        <end position="194"/>
    </location>
</feature>
<dbReference type="SUPFAM" id="SSF57903">
    <property type="entry name" value="FYVE/PHD zinc finger"/>
    <property type="match status" value="1"/>
</dbReference>
<organism evidence="6 7">
    <name type="scientific">Clitoria ternatea</name>
    <name type="common">Butterfly pea</name>
    <dbReference type="NCBI Taxonomy" id="43366"/>
    <lineage>
        <taxon>Eukaryota</taxon>
        <taxon>Viridiplantae</taxon>
        <taxon>Streptophyta</taxon>
        <taxon>Embryophyta</taxon>
        <taxon>Tracheophyta</taxon>
        <taxon>Spermatophyta</taxon>
        <taxon>Magnoliopsida</taxon>
        <taxon>eudicotyledons</taxon>
        <taxon>Gunneridae</taxon>
        <taxon>Pentapetalae</taxon>
        <taxon>rosids</taxon>
        <taxon>fabids</taxon>
        <taxon>Fabales</taxon>
        <taxon>Fabaceae</taxon>
        <taxon>Papilionoideae</taxon>
        <taxon>50 kb inversion clade</taxon>
        <taxon>NPAAA clade</taxon>
        <taxon>indigoferoid/millettioid clade</taxon>
        <taxon>Phaseoleae</taxon>
        <taxon>Clitoria</taxon>
    </lineage>
</organism>
<evidence type="ECO:0000256" key="3">
    <source>
        <dbReference type="ARBA" id="ARBA00022833"/>
    </source>
</evidence>
<dbReference type="Proteomes" id="UP001359559">
    <property type="component" value="Unassembled WGS sequence"/>
</dbReference>
<dbReference type="InterPro" id="IPR011011">
    <property type="entry name" value="Znf_FYVE_PHD"/>
</dbReference>
<proteinExistence type="predicted"/>
<feature type="region of interest" description="Disordered" evidence="4">
    <location>
        <begin position="1"/>
        <end position="55"/>
    </location>
</feature>
<feature type="compositionally biased region" description="Polar residues" evidence="4">
    <location>
        <begin position="154"/>
        <end position="165"/>
    </location>
</feature>
<dbReference type="Gene3D" id="1.10.10.60">
    <property type="entry name" value="Homeodomain-like"/>
    <property type="match status" value="1"/>
</dbReference>
<feature type="domain" description="Myb-like" evidence="5">
    <location>
        <begin position="284"/>
        <end position="344"/>
    </location>
</feature>
<name>A0AAN9PZ42_CLITE</name>
<accession>A0AAN9PZ42</accession>
<dbReference type="PANTHER" id="PTHR47863">
    <property type="entry name" value="RING/FYVE/PHD ZINC FINGER SUPERFAMILY PROTEIN"/>
    <property type="match status" value="1"/>
</dbReference>
<keyword evidence="3" id="KW-0862">Zinc</keyword>
<dbReference type="Gene3D" id="3.30.40.10">
    <property type="entry name" value="Zinc/RING finger domain, C3HC4 (zinc finger)"/>
    <property type="match status" value="1"/>
</dbReference>
<comment type="caution">
    <text evidence="6">The sequence shown here is derived from an EMBL/GenBank/DDBJ whole genome shotgun (WGS) entry which is preliminary data.</text>
</comment>